<protein>
    <recommendedName>
        <fullName evidence="3">Right handed beta helix domain-containing protein</fullName>
    </recommendedName>
</protein>
<dbReference type="Gene3D" id="2.60.120.260">
    <property type="entry name" value="Galactose-binding domain-like"/>
    <property type="match status" value="2"/>
</dbReference>
<dbReference type="SUPFAM" id="SSF49785">
    <property type="entry name" value="Galactose-binding domain-like"/>
    <property type="match status" value="2"/>
</dbReference>
<evidence type="ECO:0000313" key="2">
    <source>
        <dbReference type="Proteomes" id="UP000027153"/>
    </source>
</evidence>
<accession>A0A062UXL5</accession>
<dbReference type="InterPro" id="IPR012334">
    <property type="entry name" value="Pectin_lyas_fold"/>
</dbReference>
<dbReference type="RefSeq" id="WP_048090684.1">
    <property type="nucleotide sequence ID" value="NZ_JMIY01000004.1"/>
</dbReference>
<evidence type="ECO:0008006" key="3">
    <source>
        <dbReference type="Google" id="ProtNLM"/>
    </source>
</evidence>
<reference evidence="1 2" key="1">
    <citation type="journal article" date="2013" name="Nature">
        <title>Anaerobic oxidation of methane coupled to nitrate reduction in a novel archaeal lineage.</title>
        <authorList>
            <person name="Haroon M.F."/>
            <person name="Hu S."/>
            <person name="Shi Y."/>
            <person name="Imelfort M."/>
            <person name="Keller J."/>
            <person name="Hugenholtz P."/>
            <person name="Yuan Z."/>
            <person name="Tyson G.W."/>
        </authorList>
    </citation>
    <scope>NUCLEOTIDE SEQUENCE [LARGE SCALE GENOMIC DNA]</scope>
    <source>
        <strain evidence="1 2">ANME-2d</strain>
    </source>
</reference>
<sequence length="692" mass="76291" precursor="true">MYIKFVFIFFVLLLTYTTPSLAAPIHFSNLIANPGFESGTTKPLNWSFVTVDGNTPLWSTVSYSGSRSVKISVPGTTDSKSGYPKSDLIEVESLQNYILSVWFKTQGAGGTNAPAIRVVELDANKKVLKNIGFNFKKGTNDWTQKQITFRTGINTRWVYVYANTWDGYGTLWIDDVELRRSNLIANPGFESGATKPLNWSFVTVDGNTPLWSTVSYSGSRSVKISIPGTTDSKSGYPKSDLIEVESLQNYILSVWFKTQGVGGTNAPAIRVVELDANKKSLKNIGFNFKKGTNDWTQKQITFKTGTNTRWIYVYANTWDGYGTLWVDDVELRPYSYIIYTDGINTYAKNGYTGKIDYSGTDSTIIIQNALDMVDNNPTLGKKQYYVYLKGKFTVTGINVKSNTVLDLREAIIISSGNTIPLRLSGTSNSKIIGGVIDCNSQTDGNTNMRCISLLNTDKVTIDGTEVKNGGYYGINLWQANNNIIKNVYSHHNFVGGIHLGSDTAGRGWYNTVQNSIFKNNRISGLSDRGSTVPNEKLYNTYNSITAINNNATSDSRGIFLSGTGSTDAVFTLNDITVLNNTHGLLAENASVYITNLNASYNKESGLFMRAVRNSTIINVTANDNGKKAYSGGIRIIDLFGRASQDITVIGTEARRNWRNIYVFSNVGSKNITFDSIDATDGVDSNVFIYGVQ</sequence>
<dbReference type="InterPro" id="IPR011050">
    <property type="entry name" value="Pectin_lyase_fold/virulence"/>
</dbReference>
<evidence type="ECO:0000313" key="1">
    <source>
        <dbReference type="EMBL" id="KCZ71726.1"/>
    </source>
</evidence>
<dbReference type="InterPro" id="IPR006626">
    <property type="entry name" value="PbH1"/>
</dbReference>
<dbReference type="Gene3D" id="2.160.20.10">
    <property type="entry name" value="Single-stranded right-handed beta-helix, Pectin lyase-like"/>
    <property type="match status" value="1"/>
</dbReference>
<dbReference type="InterPro" id="IPR008979">
    <property type="entry name" value="Galactose-bd-like_sf"/>
</dbReference>
<organism evidence="1 2">
    <name type="scientific">Candidatus Methanoperedens nitratireducens</name>
    <dbReference type="NCBI Taxonomy" id="1392998"/>
    <lineage>
        <taxon>Archaea</taxon>
        <taxon>Methanobacteriati</taxon>
        <taxon>Methanobacteriota</taxon>
        <taxon>Stenosarchaea group</taxon>
        <taxon>Methanomicrobia</taxon>
        <taxon>Methanosarcinales</taxon>
        <taxon>ANME-2 cluster</taxon>
        <taxon>Candidatus Methanoperedentaceae</taxon>
        <taxon>Candidatus Methanoperedens</taxon>
    </lineage>
</organism>
<keyword evidence="2" id="KW-1185">Reference proteome</keyword>
<comment type="caution">
    <text evidence="1">The sequence shown here is derived from an EMBL/GenBank/DDBJ whole genome shotgun (WGS) entry which is preliminary data.</text>
</comment>
<dbReference type="AlphaFoldDB" id="A0A062UXL5"/>
<dbReference type="OrthoDB" id="151533at2157"/>
<dbReference type="Proteomes" id="UP000027153">
    <property type="component" value="Unassembled WGS sequence"/>
</dbReference>
<dbReference type="SMART" id="SM00710">
    <property type="entry name" value="PbH1"/>
    <property type="match status" value="8"/>
</dbReference>
<proteinExistence type="predicted"/>
<dbReference type="SUPFAM" id="SSF51126">
    <property type="entry name" value="Pectin lyase-like"/>
    <property type="match status" value="2"/>
</dbReference>
<gene>
    <name evidence="1" type="ORF">ANME2D_01780</name>
</gene>
<dbReference type="EMBL" id="JMIY01000004">
    <property type="protein sequence ID" value="KCZ71726.1"/>
    <property type="molecule type" value="Genomic_DNA"/>
</dbReference>
<name>A0A062UXL5_9EURY</name>